<keyword evidence="10" id="KW-1185">Reference proteome</keyword>
<keyword evidence="3 6" id="KW-0863">Zinc-finger</keyword>
<evidence type="ECO:0000256" key="4">
    <source>
        <dbReference type="ARBA" id="ARBA00022833"/>
    </source>
</evidence>
<evidence type="ECO:0000256" key="6">
    <source>
        <dbReference type="PROSITE-ProRule" id="PRU00042"/>
    </source>
</evidence>
<organism evidence="9 10">
    <name type="scientific">Phaseolus vulgaris</name>
    <name type="common">Kidney bean</name>
    <name type="synonym">French bean</name>
    <dbReference type="NCBI Taxonomy" id="3885"/>
    <lineage>
        <taxon>Eukaryota</taxon>
        <taxon>Viridiplantae</taxon>
        <taxon>Streptophyta</taxon>
        <taxon>Embryophyta</taxon>
        <taxon>Tracheophyta</taxon>
        <taxon>Spermatophyta</taxon>
        <taxon>Magnoliopsida</taxon>
        <taxon>eudicotyledons</taxon>
        <taxon>Gunneridae</taxon>
        <taxon>Pentapetalae</taxon>
        <taxon>rosids</taxon>
        <taxon>fabids</taxon>
        <taxon>Fabales</taxon>
        <taxon>Fabaceae</taxon>
        <taxon>Papilionoideae</taxon>
        <taxon>50 kb inversion clade</taxon>
        <taxon>NPAAA clade</taxon>
        <taxon>indigoferoid/millettioid clade</taxon>
        <taxon>Phaseoleae</taxon>
        <taxon>Phaseolus</taxon>
    </lineage>
</organism>
<evidence type="ECO:0000313" key="10">
    <source>
        <dbReference type="Proteomes" id="UP000000226"/>
    </source>
</evidence>
<evidence type="ECO:0000313" key="9">
    <source>
        <dbReference type="EMBL" id="ESW08962.1"/>
    </source>
</evidence>
<dbReference type="InterPro" id="IPR044246">
    <property type="entry name" value="ZFP3-like"/>
</dbReference>
<dbReference type="GO" id="GO:0008270">
    <property type="term" value="F:zinc ion binding"/>
    <property type="evidence" value="ECO:0007669"/>
    <property type="project" value="UniProtKB-KW"/>
</dbReference>
<dbReference type="Gene3D" id="3.30.160.60">
    <property type="entry name" value="Classic Zinc Finger"/>
    <property type="match status" value="1"/>
</dbReference>
<feature type="region of interest" description="Disordered" evidence="7">
    <location>
        <begin position="1"/>
        <end position="57"/>
    </location>
</feature>
<evidence type="ECO:0000256" key="7">
    <source>
        <dbReference type="SAM" id="MobiDB-lite"/>
    </source>
</evidence>
<dbReference type="STRING" id="3885.V7ATI0"/>
<proteinExistence type="predicted"/>
<dbReference type="GO" id="GO:0005634">
    <property type="term" value="C:nucleus"/>
    <property type="evidence" value="ECO:0007669"/>
    <property type="project" value="UniProtKB-SubCell"/>
</dbReference>
<dbReference type="PROSITE" id="PS00028">
    <property type="entry name" value="ZINC_FINGER_C2H2_1"/>
    <property type="match status" value="1"/>
</dbReference>
<dbReference type="Gramene" id="ESW08962">
    <property type="protein sequence ID" value="ESW08962"/>
    <property type="gene ID" value="PHAVU_009G089000g"/>
</dbReference>
<evidence type="ECO:0000256" key="1">
    <source>
        <dbReference type="ARBA" id="ARBA00004123"/>
    </source>
</evidence>
<dbReference type="EMBL" id="CM002296">
    <property type="protein sequence ID" value="ESW08962.1"/>
    <property type="molecule type" value="Genomic_DNA"/>
</dbReference>
<gene>
    <name evidence="9" type="ORF">PHAVU_009G089000g</name>
</gene>
<evidence type="ECO:0000256" key="5">
    <source>
        <dbReference type="ARBA" id="ARBA00023242"/>
    </source>
</evidence>
<dbReference type="GO" id="GO:0009788">
    <property type="term" value="P:negative regulation of abscisic acid-activated signaling pathway"/>
    <property type="evidence" value="ECO:0007669"/>
    <property type="project" value="InterPro"/>
</dbReference>
<keyword evidence="5" id="KW-0539">Nucleus</keyword>
<feature type="domain" description="C2H2-type" evidence="8">
    <location>
        <begin position="92"/>
        <end position="119"/>
    </location>
</feature>
<name>V7ATI0_PHAVU</name>
<sequence length="277" mass="30521">METLSYEAPFYDSLSAVETPPSPSTPLQNPQEKKQLSVEEEEEEEKETKTGTLLDLNIPGDDSATECSPVLNLITCLNTDLSSENPHEPRVFSCNYCHRKFYSSQALGGHQNAHKRERSVAKRGHRSASAMMAPATAFGIPFLHNHLPHYATVASLPLHGACINKPLGIQAHCMIHKPPPPPPSSHLSFNGFSNTIGHHHHGWSRSRPLITQQPGIGKLTMESCHKTSRGSFGRLEAGSTMLNSAVNEEISEYLVSENVSFKSSQEQKQHLDLSLKL</sequence>
<keyword evidence="4" id="KW-0862">Zinc</keyword>
<protein>
    <recommendedName>
        <fullName evidence="8">C2H2-type domain-containing protein</fullName>
    </recommendedName>
</protein>
<dbReference type="PANTHER" id="PTHR47287:SF19">
    <property type="entry name" value="TRANSCRIPTION FACTOR C2H2 FAMILY-RELATED"/>
    <property type="match status" value="1"/>
</dbReference>
<evidence type="ECO:0000256" key="3">
    <source>
        <dbReference type="ARBA" id="ARBA00022771"/>
    </source>
</evidence>
<accession>V7ATI0</accession>
<evidence type="ECO:0000256" key="2">
    <source>
        <dbReference type="ARBA" id="ARBA00022723"/>
    </source>
</evidence>
<dbReference type="OrthoDB" id="1933825at2759"/>
<dbReference type="OMA" id="HFSFNGF"/>
<dbReference type="PROSITE" id="PS50157">
    <property type="entry name" value="ZINC_FINGER_C2H2_2"/>
    <property type="match status" value="1"/>
</dbReference>
<dbReference type="Proteomes" id="UP000000226">
    <property type="component" value="Chromosome 9"/>
</dbReference>
<reference evidence="10" key="1">
    <citation type="journal article" date="2014" name="Nat. Genet.">
        <title>A reference genome for common bean and genome-wide analysis of dual domestications.</title>
        <authorList>
            <person name="Schmutz J."/>
            <person name="McClean P.E."/>
            <person name="Mamidi S."/>
            <person name="Wu G.A."/>
            <person name="Cannon S.B."/>
            <person name="Grimwood J."/>
            <person name="Jenkins J."/>
            <person name="Shu S."/>
            <person name="Song Q."/>
            <person name="Chavarro C."/>
            <person name="Torres-Torres M."/>
            <person name="Geffroy V."/>
            <person name="Moghaddam S.M."/>
            <person name="Gao D."/>
            <person name="Abernathy B."/>
            <person name="Barry K."/>
            <person name="Blair M."/>
            <person name="Brick M.A."/>
            <person name="Chovatia M."/>
            <person name="Gepts P."/>
            <person name="Goodstein D.M."/>
            <person name="Gonzales M."/>
            <person name="Hellsten U."/>
            <person name="Hyten D.L."/>
            <person name="Jia G."/>
            <person name="Kelly J.D."/>
            <person name="Kudrna D."/>
            <person name="Lee R."/>
            <person name="Richard M.M."/>
            <person name="Miklas P.N."/>
            <person name="Osorno J.M."/>
            <person name="Rodrigues J."/>
            <person name="Thareau V."/>
            <person name="Urrea C.A."/>
            <person name="Wang M."/>
            <person name="Yu Y."/>
            <person name="Zhang M."/>
            <person name="Wing R.A."/>
            <person name="Cregan P.B."/>
            <person name="Rokhsar D.S."/>
            <person name="Jackson S.A."/>
        </authorList>
    </citation>
    <scope>NUCLEOTIDE SEQUENCE [LARGE SCALE GENOMIC DNA]</scope>
    <source>
        <strain evidence="10">cv. G19833</strain>
    </source>
</reference>
<comment type="subcellular location">
    <subcellularLocation>
        <location evidence="1">Nucleus</location>
    </subcellularLocation>
</comment>
<dbReference type="InterPro" id="IPR013087">
    <property type="entry name" value="Znf_C2H2_type"/>
</dbReference>
<dbReference type="eggNOG" id="ENOG502RXWM">
    <property type="taxonomic scope" value="Eukaryota"/>
</dbReference>
<dbReference type="InterPro" id="IPR036236">
    <property type="entry name" value="Znf_C2H2_sf"/>
</dbReference>
<dbReference type="AlphaFoldDB" id="V7ATI0"/>
<dbReference type="SUPFAM" id="SSF57667">
    <property type="entry name" value="beta-beta-alpha zinc fingers"/>
    <property type="match status" value="1"/>
</dbReference>
<keyword evidence="2" id="KW-0479">Metal-binding</keyword>
<evidence type="ECO:0000259" key="8">
    <source>
        <dbReference type="PROSITE" id="PS50157"/>
    </source>
</evidence>
<dbReference type="PANTHER" id="PTHR47287">
    <property type="entry name" value="C2H2 AND C2HC ZINC FINGERS SUPERFAMILY PROTEIN"/>
    <property type="match status" value="1"/>
</dbReference>